<dbReference type="Proteomes" id="UP000217349">
    <property type="component" value="Chromosome"/>
</dbReference>
<name>A0A290HY95_9BACT</name>
<dbReference type="AlphaFoldDB" id="A0A290HY95"/>
<accession>A0A290HY95</accession>
<keyword evidence="2" id="KW-1133">Transmembrane helix</keyword>
<reference evidence="4" key="1">
    <citation type="submission" date="2017-09" db="EMBL/GenBank/DDBJ databases">
        <title>The complete genome of Sulfurospirillum sp. JPD-1.</title>
        <authorList>
            <person name="Goris T."/>
        </authorList>
    </citation>
    <scope>NUCLEOTIDE SEQUENCE [LARGE SCALE GENOMIC DNA]</scope>
    <source>
        <strain evidence="4">JPD-1</strain>
    </source>
</reference>
<feature type="transmembrane region" description="Helical" evidence="2">
    <location>
        <begin position="310"/>
        <end position="331"/>
    </location>
</feature>
<evidence type="ECO:0000256" key="2">
    <source>
        <dbReference type="SAM" id="Phobius"/>
    </source>
</evidence>
<keyword evidence="1" id="KW-0175">Coiled coil</keyword>
<dbReference type="RefSeq" id="WP_096047632.1">
    <property type="nucleotide sequence ID" value="NZ_CP023275.1"/>
</dbReference>
<feature type="transmembrane region" description="Helical" evidence="2">
    <location>
        <begin position="343"/>
        <end position="361"/>
    </location>
</feature>
<feature type="coiled-coil region" evidence="1">
    <location>
        <begin position="200"/>
        <end position="227"/>
    </location>
</feature>
<evidence type="ECO:0000313" key="3">
    <source>
        <dbReference type="EMBL" id="ATB70836.1"/>
    </source>
</evidence>
<proteinExistence type="predicted"/>
<evidence type="ECO:0000313" key="4">
    <source>
        <dbReference type="Proteomes" id="UP000217349"/>
    </source>
</evidence>
<sequence>MSKWSENYSTHVFHQTWNDFKDKIKSINSEEIADQTLLLELARVNKVIQYTEDYLKLIDPDLNSLAVLTPLNNSIVTANTEITNFIANRNIGHIQNANTHLDTFLVQLKQINTILPSITKESINSIITSYDKAISDALKQIDLPTTISASQAINDLKNELIDKEDSIKSKIDLMVQESETKTNEITIFHDKTLIGNDATKVTIEEAKKDIIRDVEDAKNKLTNVSREIVELDKFYIRIFGKPDESDESKTSGLKYELDTRVTNLDNLEKSQQKKYEALVTQIEDLLSGATSVGLTKAYGDERKKFKTPIIMWNIVFIVSLIGMSVMSFLSLKGLVTLDDLVKQIFHSLPIIAPLIWLALYASKRRSENQRLEQEYAHKEALAKSYSSYKQQIEELDQEDKVLIIKLLESTINTISYNVSEVLDKKHGDTLPIQELIKSITELKSMVPTIKP</sequence>
<keyword evidence="2" id="KW-0472">Membrane</keyword>
<organism evidence="3 4">
    <name type="scientific">Sulfurospirillum diekertiae</name>
    <dbReference type="NCBI Taxonomy" id="1854492"/>
    <lineage>
        <taxon>Bacteria</taxon>
        <taxon>Pseudomonadati</taxon>
        <taxon>Campylobacterota</taxon>
        <taxon>Epsilonproteobacteria</taxon>
        <taxon>Campylobacterales</taxon>
        <taxon>Sulfurospirillaceae</taxon>
        <taxon>Sulfurospirillum</taxon>
    </lineage>
</organism>
<dbReference type="EMBL" id="CP023275">
    <property type="protein sequence ID" value="ATB70836.1"/>
    <property type="molecule type" value="Genomic_DNA"/>
</dbReference>
<dbReference type="OrthoDB" id="5365225at2"/>
<keyword evidence="2" id="KW-0812">Transmembrane</keyword>
<protein>
    <submittedName>
        <fullName evidence="3">Uncharacterized protein</fullName>
    </submittedName>
</protein>
<dbReference type="KEGG" id="sulj:SJPD1_2747"/>
<evidence type="ECO:0000256" key="1">
    <source>
        <dbReference type="SAM" id="Coils"/>
    </source>
</evidence>
<gene>
    <name evidence="3" type="ORF">SJPD1_2747</name>
</gene>